<dbReference type="PANTHER" id="PTHR30313">
    <property type="entry name" value="DNA PRIMASE"/>
    <property type="match status" value="1"/>
</dbReference>
<dbReference type="InterPro" id="IPR037068">
    <property type="entry name" value="DNA_primase_core_N_sf"/>
</dbReference>
<dbReference type="PANTHER" id="PTHR30313:SF2">
    <property type="entry name" value="DNA PRIMASE"/>
    <property type="match status" value="1"/>
</dbReference>
<accession>A0ABT2UMI4</accession>
<dbReference type="Pfam" id="PF13155">
    <property type="entry name" value="Toprim_2"/>
    <property type="match status" value="1"/>
</dbReference>
<sequence>MSINQMGTSKSALNLEEMVVYYQKQLREDALYYLGKRGIEQETIEMFRIGFDPGKIGFYVSPHQWGDYFENRIIIPVTNAQEVTVDLIGRSIDHREPKYKSLTGEDFMFNEEILEDTEDVILCNGVFDVLSLAQARLPGVSVPYWLGFKETHVELLKDKRVFICIGNDELGRRESVRIQTMLQQAAKETYIVHLPETIRDVNDFFVRAQNPLETFIEILNQTMEDTMMVPVAPDSNHITIYTEEYMKRYRGQVSGTPSGIAKLDEALFGGFGCGLYLLTGAASIGKSMLMKQMADHIALDGTPVIYVSWDMTGFELWARSIARILGVEPQLVMSGKIDPDQIGAANAQYIPISKMLWTLECSMETTLEKVIASIGKIAMVVGKMPVVFIDHLQRVPIVGGKSLPATAAERNTMITYALKQWSKEANVTVIAAMPVGDNIPISIPEGVEASADVIMLLNPQGLSVNGEEQHIALQLLKNRNGSLVQIPLVFQHQKAFFSQ</sequence>
<dbReference type="Proteomes" id="UP001652445">
    <property type="component" value="Unassembled WGS sequence"/>
</dbReference>
<dbReference type="InterPro" id="IPR007694">
    <property type="entry name" value="DNA_helicase_DnaB-like_C"/>
</dbReference>
<dbReference type="RefSeq" id="WP_262686760.1">
    <property type="nucleotide sequence ID" value="NZ_JAOQIO010000095.1"/>
</dbReference>
<gene>
    <name evidence="2" type="ORF">OB236_27455</name>
</gene>
<dbReference type="Gene3D" id="3.40.1360.10">
    <property type="match status" value="1"/>
</dbReference>
<dbReference type="SUPFAM" id="SSF56731">
    <property type="entry name" value="DNA primase core"/>
    <property type="match status" value="1"/>
</dbReference>
<dbReference type="InterPro" id="IPR034154">
    <property type="entry name" value="TOPRIM_DnaG/twinkle"/>
</dbReference>
<dbReference type="InterPro" id="IPR027417">
    <property type="entry name" value="P-loop_NTPase"/>
</dbReference>
<dbReference type="Gene3D" id="3.40.50.300">
    <property type="entry name" value="P-loop containing nucleotide triphosphate hydrolases"/>
    <property type="match status" value="1"/>
</dbReference>
<evidence type="ECO:0000313" key="2">
    <source>
        <dbReference type="EMBL" id="MCU6795860.1"/>
    </source>
</evidence>
<dbReference type="EMBL" id="JAOQIO010000095">
    <property type="protein sequence ID" value="MCU6795860.1"/>
    <property type="molecule type" value="Genomic_DNA"/>
</dbReference>
<dbReference type="PROSITE" id="PS51199">
    <property type="entry name" value="SF4_HELICASE"/>
    <property type="match status" value="1"/>
</dbReference>
<proteinExistence type="predicted"/>
<comment type="caution">
    <text evidence="2">The sequence shown here is derived from an EMBL/GenBank/DDBJ whole genome shotgun (WGS) entry which is preliminary data.</text>
</comment>
<dbReference type="InterPro" id="IPR050219">
    <property type="entry name" value="DnaG_primase"/>
</dbReference>
<name>A0ABT2UMI4_9BACL</name>
<reference evidence="2 3" key="1">
    <citation type="submission" date="2022-09" db="EMBL/GenBank/DDBJ databases">
        <authorList>
            <person name="Han X.L."/>
            <person name="Wang Q."/>
            <person name="Lu T."/>
        </authorList>
    </citation>
    <scope>NUCLEOTIDE SEQUENCE [LARGE SCALE GENOMIC DNA]</scope>
    <source>
        <strain evidence="2 3">WQ 127069</strain>
    </source>
</reference>
<evidence type="ECO:0000259" key="1">
    <source>
        <dbReference type="PROSITE" id="PS51199"/>
    </source>
</evidence>
<dbReference type="CDD" id="cd01029">
    <property type="entry name" value="TOPRIM_primases"/>
    <property type="match status" value="1"/>
</dbReference>
<protein>
    <submittedName>
        <fullName evidence="2">Toprim domain-containing protein</fullName>
    </submittedName>
</protein>
<feature type="domain" description="SF4 helicase" evidence="1">
    <location>
        <begin position="249"/>
        <end position="499"/>
    </location>
</feature>
<dbReference type="Pfam" id="PF03796">
    <property type="entry name" value="DnaB_C"/>
    <property type="match status" value="1"/>
</dbReference>
<dbReference type="Gene3D" id="3.90.980.10">
    <property type="entry name" value="DNA primase, catalytic core, N-terminal domain"/>
    <property type="match status" value="1"/>
</dbReference>
<keyword evidence="3" id="KW-1185">Reference proteome</keyword>
<organism evidence="2 3">
    <name type="scientific">Paenibacillus baimaensis</name>
    <dbReference type="NCBI Taxonomy" id="2982185"/>
    <lineage>
        <taxon>Bacteria</taxon>
        <taxon>Bacillati</taxon>
        <taxon>Bacillota</taxon>
        <taxon>Bacilli</taxon>
        <taxon>Bacillales</taxon>
        <taxon>Paenibacillaceae</taxon>
        <taxon>Paenibacillus</taxon>
    </lineage>
</organism>
<evidence type="ECO:0000313" key="3">
    <source>
        <dbReference type="Proteomes" id="UP001652445"/>
    </source>
</evidence>
<dbReference type="SUPFAM" id="SSF52540">
    <property type="entry name" value="P-loop containing nucleoside triphosphate hydrolases"/>
    <property type="match status" value="1"/>
</dbReference>